<protein>
    <recommendedName>
        <fullName evidence="3">HTH cro/C1-type domain-containing protein</fullName>
    </recommendedName>
</protein>
<accession>A0A0F8VSH1</accession>
<proteinExistence type="predicted"/>
<gene>
    <name evidence="2" type="ORF">LCGC14_3156420</name>
</gene>
<dbReference type="GO" id="GO:0003677">
    <property type="term" value="F:DNA binding"/>
    <property type="evidence" value="ECO:0007669"/>
    <property type="project" value="InterPro"/>
</dbReference>
<evidence type="ECO:0008006" key="3">
    <source>
        <dbReference type="Google" id="ProtNLM"/>
    </source>
</evidence>
<comment type="caution">
    <text evidence="2">The sequence shown here is derived from an EMBL/GenBank/DDBJ whole genome shotgun (WGS) entry which is preliminary data.</text>
</comment>
<feature type="compositionally biased region" description="Basic residues" evidence="1">
    <location>
        <begin position="123"/>
        <end position="132"/>
    </location>
</feature>
<dbReference type="Gene3D" id="1.10.260.40">
    <property type="entry name" value="lambda repressor-like DNA-binding domains"/>
    <property type="match status" value="1"/>
</dbReference>
<name>A0A0F8VSH1_9ZZZZ</name>
<dbReference type="EMBL" id="LAZR01069636">
    <property type="protein sequence ID" value="KKK47318.1"/>
    <property type="molecule type" value="Genomic_DNA"/>
</dbReference>
<dbReference type="AlphaFoldDB" id="A0A0F8VSH1"/>
<feature type="region of interest" description="Disordered" evidence="1">
    <location>
        <begin position="113"/>
        <end position="132"/>
    </location>
</feature>
<evidence type="ECO:0000313" key="2">
    <source>
        <dbReference type="EMBL" id="KKK47318.1"/>
    </source>
</evidence>
<dbReference type="InterPro" id="IPR010982">
    <property type="entry name" value="Lambda_DNA-bd_dom_sf"/>
</dbReference>
<organism evidence="2">
    <name type="scientific">marine sediment metagenome</name>
    <dbReference type="NCBI Taxonomy" id="412755"/>
    <lineage>
        <taxon>unclassified sequences</taxon>
        <taxon>metagenomes</taxon>
        <taxon>ecological metagenomes</taxon>
    </lineage>
</organism>
<reference evidence="2" key="1">
    <citation type="journal article" date="2015" name="Nature">
        <title>Complex archaea that bridge the gap between prokaryotes and eukaryotes.</title>
        <authorList>
            <person name="Spang A."/>
            <person name="Saw J.H."/>
            <person name="Jorgensen S.L."/>
            <person name="Zaremba-Niedzwiedzka K."/>
            <person name="Martijn J."/>
            <person name="Lind A.E."/>
            <person name="van Eijk R."/>
            <person name="Schleper C."/>
            <person name="Guy L."/>
            <person name="Ettema T.J."/>
        </authorList>
    </citation>
    <scope>NUCLEOTIDE SEQUENCE</scope>
</reference>
<sequence length="132" mass="15560">MDELWTIRPVKSSAGWTMRPVLKWRRFGTIRPMRQHLSKADFQLEFKKRLKDLRERKFHKDGSKWIQDDMAEALNASKIAYPKWEQPNSDKNFPMYLLPALCEILERDPWDILTGESPAQSPGKRKSSQVSD</sequence>
<evidence type="ECO:0000256" key="1">
    <source>
        <dbReference type="SAM" id="MobiDB-lite"/>
    </source>
</evidence>